<reference evidence="1" key="1">
    <citation type="submission" date="2025-08" db="UniProtKB">
        <authorList>
            <consortium name="Ensembl"/>
        </authorList>
    </citation>
    <scope>IDENTIFICATION</scope>
</reference>
<dbReference type="Proteomes" id="UP000472275">
    <property type="component" value="Chromosome 2"/>
</dbReference>
<accession>A0A663E4S7</accession>
<dbReference type="AlphaFoldDB" id="A0A663E4S7"/>
<organism evidence="1 2">
    <name type="scientific">Aquila chrysaetos chrysaetos</name>
    <dbReference type="NCBI Taxonomy" id="223781"/>
    <lineage>
        <taxon>Eukaryota</taxon>
        <taxon>Metazoa</taxon>
        <taxon>Chordata</taxon>
        <taxon>Craniata</taxon>
        <taxon>Vertebrata</taxon>
        <taxon>Euteleostomi</taxon>
        <taxon>Archelosauria</taxon>
        <taxon>Archosauria</taxon>
        <taxon>Dinosauria</taxon>
        <taxon>Saurischia</taxon>
        <taxon>Theropoda</taxon>
        <taxon>Coelurosauria</taxon>
        <taxon>Aves</taxon>
        <taxon>Neognathae</taxon>
        <taxon>Neoaves</taxon>
        <taxon>Telluraves</taxon>
        <taxon>Accipitrimorphae</taxon>
        <taxon>Accipitriformes</taxon>
        <taxon>Accipitridae</taxon>
        <taxon>Accipitrinae</taxon>
        <taxon>Aquila</taxon>
    </lineage>
</organism>
<dbReference type="InParanoid" id="A0A663E4S7"/>
<evidence type="ECO:0000313" key="2">
    <source>
        <dbReference type="Proteomes" id="UP000472275"/>
    </source>
</evidence>
<evidence type="ECO:0000313" key="1">
    <source>
        <dbReference type="Ensembl" id="ENSACCP00020007252.1"/>
    </source>
</evidence>
<protein>
    <submittedName>
        <fullName evidence="1">Uncharacterized protein</fullName>
    </submittedName>
</protein>
<keyword evidence="2" id="KW-1185">Reference proteome</keyword>
<proteinExistence type="predicted"/>
<dbReference type="Ensembl" id="ENSACCT00020007576.1">
    <property type="protein sequence ID" value="ENSACCP00020007252.1"/>
    <property type="gene ID" value="ENSACCG00020004954.1"/>
</dbReference>
<reference evidence="1" key="2">
    <citation type="submission" date="2025-09" db="UniProtKB">
        <authorList>
            <consortium name="Ensembl"/>
        </authorList>
    </citation>
    <scope>IDENTIFICATION</scope>
</reference>
<name>A0A663E4S7_AQUCH</name>
<sequence>KGLSPLSRGSNLLPSFLFSPAHDLTPYPNLSHHTPILCCPNSNCCSLPNISRTKSPNHYPSVHDHTKRELHPKHPCHHPEIPGLLLAPHNNMIYLYACQNKLHPI</sequence>